<evidence type="ECO:0000313" key="2">
    <source>
        <dbReference type="Proteomes" id="UP001237780"/>
    </source>
</evidence>
<protein>
    <submittedName>
        <fullName evidence="1">Uncharacterized protein</fullName>
    </submittedName>
</protein>
<evidence type="ECO:0000313" key="1">
    <source>
        <dbReference type="EMBL" id="MDQ0995498.1"/>
    </source>
</evidence>
<name>A0ABU0S732_9HYPH</name>
<proteinExistence type="predicted"/>
<reference evidence="1 2" key="1">
    <citation type="submission" date="2023-07" db="EMBL/GenBank/DDBJ databases">
        <title>Comparative genomics of wheat-associated soil bacteria to identify genetic determinants of phenazine resistance.</title>
        <authorList>
            <person name="Mouncey N."/>
        </authorList>
    </citation>
    <scope>NUCLEOTIDE SEQUENCE [LARGE SCALE GENOMIC DNA]</scope>
    <source>
        <strain evidence="1 2">W4I11</strain>
    </source>
</reference>
<sequence>MPIKHGVKTTFGDIIWDEPLSQVYETVGQCTPEIEYSVSQFDNHEHEVSLDRWCAWKSDKLNAYHY</sequence>
<dbReference type="EMBL" id="JAUSZT010000002">
    <property type="protein sequence ID" value="MDQ0995498.1"/>
    <property type="molecule type" value="Genomic_DNA"/>
</dbReference>
<gene>
    <name evidence="1" type="ORF">QFZ34_000675</name>
</gene>
<dbReference type="Proteomes" id="UP001237780">
    <property type="component" value="Unassembled WGS sequence"/>
</dbReference>
<comment type="caution">
    <text evidence="1">The sequence shown here is derived from an EMBL/GenBank/DDBJ whole genome shotgun (WGS) entry which is preliminary data.</text>
</comment>
<organism evidence="1 2">
    <name type="scientific">Phyllobacterium ifriqiyense</name>
    <dbReference type="NCBI Taxonomy" id="314238"/>
    <lineage>
        <taxon>Bacteria</taxon>
        <taxon>Pseudomonadati</taxon>
        <taxon>Pseudomonadota</taxon>
        <taxon>Alphaproteobacteria</taxon>
        <taxon>Hyphomicrobiales</taxon>
        <taxon>Phyllobacteriaceae</taxon>
        <taxon>Phyllobacterium</taxon>
    </lineage>
</organism>
<keyword evidence="2" id="KW-1185">Reference proteome</keyword>
<accession>A0ABU0S732</accession>